<dbReference type="InterPro" id="IPR050491">
    <property type="entry name" value="AmpC-like"/>
</dbReference>
<feature type="transmembrane region" description="Helical" evidence="1">
    <location>
        <begin position="556"/>
        <end position="574"/>
    </location>
</feature>
<comment type="caution">
    <text evidence="4">The sequence shown here is derived from an EMBL/GenBank/DDBJ whole genome shotgun (WGS) entry which is preliminary data.</text>
</comment>
<feature type="transmembrane region" description="Helical" evidence="1">
    <location>
        <begin position="634"/>
        <end position="651"/>
    </location>
</feature>
<name>A0ABT5VFL8_9BACI</name>
<evidence type="ECO:0000313" key="4">
    <source>
        <dbReference type="EMBL" id="MDE5414258.1"/>
    </source>
</evidence>
<organism evidence="4 5">
    <name type="scientific">Alkalihalobacterium chitinilyticum</name>
    <dbReference type="NCBI Taxonomy" id="2980103"/>
    <lineage>
        <taxon>Bacteria</taxon>
        <taxon>Bacillati</taxon>
        <taxon>Bacillota</taxon>
        <taxon>Bacilli</taxon>
        <taxon>Bacillales</taxon>
        <taxon>Bacillaceae</taxon>
        <taxon>Alkalihalobacterium</taxon>
    </lineage>
</organism>
<gene>
    <name evidence="4" type="ORF">N7Z68_12830</name>
</gene>
<dbReference type="Pfam" id="PF00144">
    <property type="entry name" value="Beta-lactamase"/>
    <property type="match status" value="1"/>
</dbReference>
<keyword evidence="5" id="KW-1185">Reference proteome</keyword>
<dbReference type="PANTHER" id="PTHR46825">
    <property type="entry name" value="D-ALANYL-D-ALANINE-CARBOXYPEPTIDASE/ENDOPEPTIDASE AMPH"/>
    <property type="match status" value="1"/>
</dbReference>
<dbReference type="Proteomes" id="UP001148125">
    <property type="component" value="Unassembled WGS sequence"/>
</dbReference>
<dbReference type="EMBL" id="JAOTPO010000008">
    <property type="protein sequence ID" value="MDE5414258.1"/>
    <property type="molecule type" value="Genomic_DNA"/>
</dbReference>
<evidence type="ECO:0000313" key="5">
    <source>
        <dbReference type="Proteomes" id="UP001148125"/>
    </source>
</evidence>
<dbReference type="SUPFAM" id="SSF56601">
    <property type="entry name" value="beta-lactamase/transpeptidase-like"/>
    <property type="match status" value="1"/>
</dbReference>
<evidence type="ECO:0000259" key="3">
    <source>
        <dbReference type="Pfam" id="PF00144"/>
    </source>
</evidence>
<dbReference type="RefSeq" id="WP_275118867.1">
    <property type="nucleotide sequence ID" value="NZ_JAOTPO010000008.1"/>
</dbReference>
<feature type="chain" id="PRO_5047295163" evidence="2">
    <location>
        <begin position="28"/>
        <end position="654"/>
    </location>
</feature>
<feature type="transmembrane region" description="Helical" evidence="1">
    <location>
        <begin position="594"/>
        <end position="622"/>
    </location>
</feature>
<protein>
    <submittedName>
        <fullName evidence="4">Beta-lactamase family protein</fullName>
    </submittedName>
</protein>
<dbReference type="InterPro" id="IPR001466">
    <property type="entry name" value="Beta-lactam-related"/>
</dbReference>
<dbReference type="InterPro" id="IPR012338">
    <property type="entry name" value="Beta-lactam/transpept-like"/>
</dbReference>
<accession>A0ABT5VFL8</accession>
<keyword evidence="1" id="KW-0812">Transmembrane</keyword>
<evidence type="ECO:0000256" key="2">
    <source>
        <dbReference type="SAM" id="SignalP"/>
    </source>
</evidence>
<reference evidence="4" key="1">
    <citation type="submission" date="2024-05" db="EMBL/GenBank/DDBJ databases">
        <title>Alkalihalobacillus sp. strain MEB203 novel alkaliphilic bacterium from Lonar Lake, India.</title>
        <authorList>
            <person name="Joshi A."/>
            <person name="Thite S."/>
            <person name="Mengade P."/>
        </authorList>
    </citation>
    <scope>NUCLEOTIDE SEQUENCE</scope>
    <source>
        <strain evidence="4">MEB 203</strain>
    </source>
</reference>
<evidence type="ECO:0000256" key="1">
    <source>
        <dbReference type="SAM" id="Phobius"/>
    </source>
</evidence>
<keyword evidence="2" id="KW-0732">Signal</keyword>
<sequence>MGRLRRLLCCFLIVSFLLHPSMNMKLAAASAVKLDTTDVEEFLDTVIARQMEEFHIPNMTVSVVSGGEVIFAKGYGYADNETKMPVDPEKTLFRIGSTSKLFTWTAVMQLVEEGKLDLDTDINEYLDFEIPNTLEYHRGDSQTAPITIRHLMSHTPGFEDYMTDVFSISDDSLMPLSQYVREHRPKRVFAPGEVTAYSNYGTNLAGYIVEFVSGVPFAQYIEENIYNQLEMENSTFSQPLPTRLADQVSIPSRYVNGEFLRAEVEFFSEPAGSMYSSAIDMAKFMLAYLQGGHYEGEIILKEDTIQKMFSEVDTQQPRLKGMAHGFIKASFNGKDIFHHPGGTMLYDTAFYLMPEEEVGFFISHSGGNYLVNVSIFEAFMDRYFPSEEAAVPAPEPTLNMEQRSKQYVGEYYQNRRSFTTDDAILSLMIGVIRVNVDDEGYLLVNHLGETNRFVEIEPGVYYNVSEERSSDYGGDFSTIVFGTDSHGKTMLMTDGPMSYSKAAWYESSGFTFLMLISSLLFIIASLLYWGITALVRKIRGKHVVEVTKGSRWAKRVAVIQGLLTFTFLVTFLANGQPDPVYGFPKSAFTDPSPFSAFLDIIVSYGIVLVTGAVLAFSVVSWVKGYWKLAGRVHYMIFAIFSAVLSWIFYFWNVL</sequence>
<feature type="transmembrane region" description="Helical" evidence="1">
    <location>
        <begin position="510"/>
        <end position="535"/>
    </location>
</feature>
<feature type="domain" description="Beta-lactamase-related" evidence="3">
    <location>
        <begin position="43"/>
        <end position="363"/>
    </location>
</feature>
<keyword evidence="1" id="KW-0472">Membrane</keyword>
<dbReference type="PANTHER" id="PTHR46825:SF9">
    <property type="entry name" value="BETA-LACTAMASE-RELATED DOMAIN-CONTAINING PROTEIN"/>
    <property type="match status" value="1"/>
</dbReference>
<keyword evidence="1" id="KW-1133">Transmembrane helix</keyword>
<dbReference type="Gene3D" id="3.40.710.10">
    <property type="entry name" value="DD-peptidase/beta-lactamase superfamily"/>
    <property type="match status" value="1"/>
</dbReference>
<feature type="signal peptide" evidence="2">
    <location>
        <begin position="1"/>
        <end position="27"/>
    </location>
</feature>
<proteinExistence type="predicted"/>